<dbReference type="GO" id="GO:0016075">
    <property type="term" value="P:rRNA catabolic process"/>
    <property type="evidence" value="ECO:0007669"/>
    <property type="project" value="TreeGrafter"/>
</dbReference>
<dbReference type="Proteomes" id="UP001157947">
    <property type="component" value="Unassembled WGS sequence"/>
</dbReference>
<dbReference type="InterPro" id="IPR039018">
    <property type="entry name" value="VapC20-like"/>
</dbReference>
<accession>A0AA46AG63</accession>
<dbReference type="Pfam" id="PF01850">
    <property type="entry name" value="PIN"/>
    <property type="match status" value="1"/>
</dbReference>
<evidence type="ECO:0000313" key="3">
    <source>
        <dbReference type="Proteomes" id="UP001157947"/>
    </source>
</evidence>
<dbReference type="InterPro" id="IPR002716">
    <property type="entry name" value="PIN_dom"/>
</dbReference>
<dbReference type="SUPFAM" id="SSF88723">
    <property type="entry name" value="PIN domain-like"/>
    <property type="match status" value="1"/>
</dbReference>
<dbReference type="CDD" id="cd09854">
    <property type="entry name" value="PIN_VapC-like"/>
    <property type="match status" value="1"/>
</dbReference>
<dbReference type="EMBL" id="FXTX01000037">
    <property type="protein sequence ID" value="SMP25068.1"/>
    <property type="molecule type" value="Genomic_DNA"/>
</dbReference>
<dbReference type="GO" id="GO:0004521">
    <property type="term" value="F:RNA endonuclease activity"/>
    <property type="evidence" value="ECO:0007669"/>
    <property type="project" value="InterPro"/>
</dbReference>
<dbReference type="PANTHER" id="PTHR42188:SF1">
    <property type="entry name" value="23S RRNA-SPECIFIC ENDONUCLEASE VAPC20"/>
    <property type="match status" value="1"/>
</dbReference>
<protein>
    <recommendedName>
        <fullName evidence="1">PIN domain-containing protein</fullName>
    </recommendedName>
</protein>
<sequence>MNIKKVFVDANVIIDMFDKNRENCIVANMIMNYCVDKDLELYTSCDLVTTVYYILSKKGKKKALEDIKAASDIFELIPFANEDLNKAIYLMEKDQRFKDLEDTLQYVLAKKEGCDLILTNDKEFYSPDIKVVSISQLAKELNIK</sequence>
<feature type="domain" description="PIN" evidence="1">
    <location>
        <begin position="6"/>
        <end position="127"/>
    </location>
</feature>
<evidence type="ECO:0000259" key="1">
    <source>
        <dbReference type="Pfam" id="PF01850"/>
    </source>
</evidence>
<gene>
    <name evidence="2" type="ORF">SAMN06264868_1372</name>
</gene>
<dbReference type="InterPro" id="IPR029060">
    <property type="entry name" value="PIN-like_dom_sf"/>
</dbReference>
<reference evidence="2" key="1">
    <citation type="submission" date="2017-05" db="EMBL/GenBank/DDBJ databases">
        <authorList>
            <person name="Varghese N."/>
            <person name="Submissions S."/>
        </authorList>
    </citation>
    <scope>NUCLEOTIDE SEQUENCE</scope>
    <source>
        <strain evidence="2">DSM 18763</strain>
    </source>
</reference>
<keyword evidence="3" id="KW-1185">Reference proteome</keyword>
<name>A0AA46AG63_9AQUI</name>
<evidence type="ECO:0000313" key="2">
    <source>
        <dbReference type="EMBL" id="SMP25068.1"/>
    </source>
</evidence>
<organism evidence="2 3">
    <name type="scientific">Venenivibrio stagnispumantis</name>
    <dbReference type="NCBI Taxonomy" id="407998"/>
    <lineage>
        <taxon>Bacteria</taxon>
        <taxon>Pseudomonadati</taxon>
        <taxon>Aquificota</taxon>
        <taxon>Aquificia</taxon>
        <taxon>Aquificales</taxon>
        <taxon>Hydrogenothermaceae</taxon>
        <taxon>Venenivibrio</taxon>
    </lineage>
</organism>
<proteinExistence type="predicted"/>
<dbReference type="RefSeq" id="WP_265134210.1">
    <property type="nucleotide sequence ID" value="NZ_FXTX01000037.1"/>
</dbReference>
<dbReference type="Gene3D" id="3.40.50.1010">
    <property type="entry name" value="5'-nuclease"/>
    <property type="match status" value="1"/>
</dbReference>
<dbReference type="PANTHER" id="PTHR42188">
    <property type="entry name" value="23S RRNA-SPECIFIC ENDONUCLEASE VAPC20"/>
    <property type="match status" value="1"/>
</dbReference>
<dbReference type="AlphaFoldDB" id="A0AA46AG63"/>
<comment type="caution">
    <text evidence="2">The sequence shown here is derived from an EMBL/GenBank/DDBJ whole genome shotgun (WGS) entry which is preliminary data.</text>
</comment>